<evidence type="ECO:0000256" key="1">
    <source>
        <dbReference type="SAM" id="MobiDB-lite"/>
    </source>
</evidence>
<dbReference type="Proteomes" id="UP001604277">
    <property type="component" value="Unassembled WGS sequence"/>
</dbReference>
<gene>
    <name evidence="2" type="ORF">Fot_17361</name>
</gene>
<feature type="region of interest" description="Disordered" evidence="1">
    <location>
        <begin position="35"/>
        <end position="102"/>
    </location>
</feature>
<proteinExistence type="predicted"/>
<feature type="compositionally biased region" description="Polar residues" evidence="1">
    <location>
        <begin position="35"/>
        <end position="50"/>
    </location>
</feature>
<dbReference type="EMBL" id="JBFOLJ010000005">
    <property type="protein sequence ID" value="KAL2535970.1"/>
    <property type="molecule type" value="Genomic_DNA"/>
</dbReference>
<reference evidence="3" key="1">
    <citation type="submission" date="2024-07" db="EMBL/GenBank/DDBJ databases">
        <title>Two chromosome-level genome assemblies of Korean endemic species Abeliophyllum distichum and Forsythia ovata (Oleaceae).</title>
        <authorList>
            <person name="Jang H."/>
        </authorList>
    </citation>
    <scope>NUCLEOTIDE SEQUENCE [LARGE SCALE GENOMIC DNA]</scope>
</reference>
<dbReference type="AlphaFoldDB" id="A0ABD1VHT5"/>
<comment type="caution">
    <text evidence="2">The sequence shown here is derived from an EMBL/GenBank/DDBJ whole genome shotgun (WGS) entry which is preliminary data.</text>
</comment>
<evidence type="ECO:0000313" key="3">
    <source>
        <dbReference type="Proteomes" id="UP001604277"/>
    </source>
</evidence>
<organism evidence="2 3">
    <name type="scientific">Forsythia ovata</name>
    <dbReference type="NCBI Taxonomy" id="205694"/>
    <lineage>
        <taxon>Eukaryota</taxon>
        <taxon>Viridiplantae</taxon>
        <taxon>Streptophyta</taxon>
        <taxon>Embryophyta</taxon>
        <taxon>Tracheophyta</taxon>
        <taxon>Spermatophyta</taxon>
        <taxon>Magnoliopsida</taxon>
        <taxon>eudicotyledons</taxon>
        <taxon>Gunneridae</taxon>
        <taxon>Pentapetalae</taxon>
        <taxon>asterids</taxon>
        <taxon>lamiids</taxon>
        <taxon>Lamiales</taxon>
        <taxon>Oleaceae</taxon>
        <taxon>Forsythieae</taxon>
        <taxon>Forsythia</taxon>
    </lineage>
</organism>
<name>A0ABD1VHT5_9LAMI</name>
<feature type="compositionally biased region" description="Polar residues" evidence="1">
    <location>
        <begin position="63"/>
        <end position="79"/>
    </location>
</feature>
<protein>
    <submittedName>
        <fullName evidence="2">Protein SCAR2-like</fullName>
    </submittedName>
</protein>
<accession>A0ABD1VHT5</accession>
<evidence type="ECO:0000313" key="2">
    <source>
        <dbReference type="EMBL" id="KAL2535970.1"/>
    </source>
</evidence>
<sequence length="102" mass="11492">MESYTDTNSEWRGEIDFTSSNIEMPSIFNANEEYLQTHSSDSQSIENSSLLDDGNDSYKKETSNFFSDSPSTSAENTLLENDHNNAVEVFPPVDIPETEIWG</sequence>
<keyword evidence="3" id="KW-1185">Reference proteome</keyword>